<keyword evidence="7" id="KW-0812">Transmembrane</keyword>
<dbReference type="PRINTS" id="PR00133">
    <property type="entry name" value="GLHYDRLASE3"/>
</dbReference>
<evidence type="ECO:0000256" key="4">
    <source>
        <dbReference type="ARBA" id="ARBA00022729"/>
    </source>
</evidence>
<keyword evidence="5 9" id="KW-0378">Hydrolase</keyword>
<comment type="similarity">
    <text evidence="2">Belongs to the glycosyl hydrolase 3 family.</text>
</comment>
<comment type="catalytic activity">
    <reaction evidence="1">
        <text>Hydrolysis of terminal, non-reducing beta-D-glucosyl residues with release of beta-D-glucose.</text>
        <dbReference type="EC" id="3.2.1.21"/>
    </reaction>
</comment>
<evidence type="ECO:0000256" key="7">
    <source>
        <dbReference type="SAM" id="Phobius"/>
    </source>
</evidence>
<dbReference type="AlphaFoldDB" id="A0AAN5AN49"/>
<dbReference type="Gene3D" id="3.40.50.1700">
    <property type="entry name" value="Glycoside hydrolase family 3 C-terminal domain"/>
    <property type="match status" value="1"/>
</dbReference>
<sequence length="768" mass="85269">MAGIKNQWWWVNLFALLPVIIFFFIDQGYFNSNTTSLPSTLEQKEEALFIEDLLSKMTLSEKLGQLNQRGTSSREKGTLSEDLKQAVRQGKIGAMLNVMNHDNVREIQRLAVEESPNGIPMLFARDVIHGFRTIFPIPLGQAAGWDIDLVKDGAEVAAKEASSQGIRWTFAPMIDVSRDPRWGRIAESFGEDPYLNATLGAAMVEGFQGDLSQPYHIAACAKHFAGYGAAEGGRDYNTTNIPEALMRQVYLPPFQQAVEAGVLTFMAGFNELNGIPVSGNRWLLNEVLRQEWGFDGAVVSDWNSVTEMIAHGYAADDQQAAERAITAGIDMEMTSQAYEHHLETLLQTQKVELDQIDEAVRRILRVKYRLGLFNNPYADLQPIVELEEAHRLKAEGAAAKSLVLLKNEDQLLPLQGKEKIALIGPMADAALDQLGTWIFDGKAEESVTLLEAARESGHQVEYVAALDYSRDKSQVKFQYAIQLARRSDVIVLALGEEAILSGEAHSRADISLPGAQSALLKALSKLNKPIVTVLMAGRPLVLEEDLEHMDALIMAWHPGTMAGPAIWSVLDGSRQPSGKLPVTWPKANGQMPIYYNHSNTGRPATNQSVVAMEDIPVGAWQSSLGNTSHYLDAGRLPQWPFGFGMHYGEIQYSSPKLLKEVRWNMPLELSVEVQNVGKYPLEETVQLYLQDEVAEIVQPIKSLKAFQKVKLLPGESKEVSFSLPFSSLSYIGPEMNRRIDPGFFKIWLAPDAGEGHEFLRFEVIKKPV</sequence>
<evidence type="ECO:0000313" key="9">
    <source>
        <dbReference type="EMBL" id="GJM62503.1"/>
    </source>
</evidence>
<dbReference type="PANTHER" id="PTHR30620">
    <property type="entry name" value="PERIPLASMIC BETA-GLUCOSIDASE-RELATED"/>
    <property type="match status" value="1"/>
</dbReference>
<dbReference type="InterPro" id="IPR001764">
    <property type="entry name" value="Glyco_hydro_3_N"/>
</dbReference>
<dbReference type="SMART" id="SM01217">
    <property type="entry name" value="Fn3_like"/>
    <property type="match status" value="1"/>
</dbReference>
<dbReference type="InterPro" id="IPR036962">
    <property type="entry name" value="Glyco_hydro_3_N_sf"/>
</dbReference>
<dbReference type="RefSeq" id="WP_338237781.1">
    <property type="nucleotide sequence ID" value="NZ_BQKE01000002.1"/>
</dbReference>
<gene>
    <name evidence="9" type="ORF">PEDI_30550</name>
</gene>
<evidence type="ECO:0000256" key="6">
    <source>
        <dbReference type="ARBA" id="ARBA00023295"/>
    </source>
</evidence>
<dbReference type="EC" id="3.2.1.21" evidence="3"/>
<dbReference type="GO" id="GO:0008422">
    <property type="term" value="F:beta-glucosidase activity"/>
    <property type="evidence" value="ECO:0007669"/>
    <property type="project" value="UniProtKB-EC"/>
</dbReference>
<keyword evidence="6" id="KW-0326">Glycosidase</keyword>
<dbReference type="InterPro" id="IPR051915">
    <property type="entry name" value="Cellulose_Degrad_GH3"/>
</dbReference>
<name>A0AAN5AN49_9BACT</name>
<evidence type="ECO:0000256" key="5">
    <source>
        <dbReference type="ARBA" id="ARBA00022801"/>
    </source>
</evidence>
<keyword evidence="7" id="KW-0472">Membrane</keyword>
<protein>
    <recommendedName>
        <fullName evidence="3">beta-glucosidase</fullName>
        <ecNumber evidence="3">3.2.1.21</ecNumber>
    </recommendedName>
</protein>
<evidence type="ECO:0000256" key="3">
    <source>
        <dbReference type="ARBA" id="ARBA00012744"/>
    </source>
</evidence>
<evidence type="ECO:0000256" key="1">
    <source>
        <dbReference type="ARBA" id="ARBA00000448"/>
    </source>
</evidence>
<dbReference type="InterPro" id="IPR026891">
    <property type="entry name" value="Fn3-like"/>
</dbReference>
<feature type="transmembrane region" description="Helical" evidence="7">
    <location>
        <begin position="7"/>
        <end position="25"/>
    </location>
</feature>
<dbReference type="Proteomes" id="UP001310022">
    <property type="component" value="Unassembled WGS sequence"/>
</dbReference>
<dbReference type="EMBL" id="BQKE01000002">
    <property type="protein sequence ID" value="GJM62503.1"/>
    <property type="molecule type" value="Genomic_DNA"/>
</dbReference>
<dbReference type="InterPro" id="IPR036881">
    <property type="entry name" value="Glyco_hydro_3_C_sf"/>
</dbReference>
<dbReference type="Gene3D" id="3.20.20.300">
    <property type="entry name" value="Glycoside hydrolase, family 3, N-terminal domain"/>
    <property type="match status" value="1"/>
</dbReference>
<dbReference type="InterPro" id="IPR002772">
    <property type="entry name" value="Glyco_hydro_3_C"/>
</dbReference>
<dbReference type="InterPro" id="IPR013783">
    <property type="entry name" value="Ig-like_fold"/>
</dbReference>
<evidence type="ECO:0000259" key="8">
    <source>
        <dbReference type="SMART" id="SM01217"/>
    </source>
</evidence>
<dbReference type="SUPFAM" id="SSF52279">
    <property type="entry name" value="Beta-D-glucan exohydrolase, C-terminal domain"/>
    <property type="match status" value="1"/>
</dbReference>
<keyword evidence="4" id="KW-0732">Signal</keyword>
<dbReference type="GO" id="GO:0009251">
    <property type="term" value="P:glucan catabolic process"/>
    <property type="evidence" value="ECO:0007669"/>
    <property type="project" value="TreeGrafter"/>
</dbReference>
<feature type="domain" description="Fibronectin type III-like" evidence="8">
    <location>
        <begin position="683"/>
        <end position="752"/>
    </location>
</feature>
<keyword evidence="10" id="KW-1185">Reference proteome</keyword>
<evidence type="ECO:0000256" key="2">
    <source>
        <dbReference type="ARBA" id="ARBA00005336"/>
    </source>
</evidence>
<keyword evidence="7" id="KW-1133">Transmembrane helix</keyword>
<comment type="caution">
    <text evidence="9">The sequence shown here is derived from an EMBL/GenBank/DDBJ whole genome shotgun (WGS) entry which is preliminary data.</text>
</comment>
<dbReference type="Pfam" id="PF01915">
    <property type="entry name" value="Glyco_hydro_3_C"/>
    <property type="match status" value="1"/>
</dbReference>
<organism evidence="9 10">
    <name type="scientific">Persicobacter diffluens</name>
    <dbReference type="NCBI Taxonomy" id="981"/>
    <lineage>
        <taxon>Bacteria</taxon>
        <taxon>Pseudomonadati</taxon>
        <taxon>Bacteroidota</taxon>
        <taxon>Cytophagia</taxon>
        <taxon>Cytophagales</taxon>
        <taxon>Persicobacteraceae</taxon>
        <taxon>Persicobacter</taxon>
    </lineage>
</organism>
<dbReference type="Pfam" id="PF00933">
    <property type="entry name" value="Glyco_hydro_3"/>
    <property type="match status" value="1"/>
</dbReference>
<reference evidence="9 10" key="1">
    <citation type="submission" date="2021-12" db="EMBL/GenBank/DDBJ databases">
        <title>Genome sequencing of bacteria with rrn-lacking chromosome and rrn-plasmid.</title>
        <authorList>
            <person name="Anda M."/>
            <person name="Iwasaki W."/>
        </authorList>
    </citation>
    <scope>NUCLEOTIDE SEQUENCE [LARGE SCALE GENOMIC DNA]</scope>
    <source>
        <strain evidence="9 10">NBRC 15940</strain>
    </source>
</reference>
<dbReference type="PANTHER" id="PTHR30620:SF16">
    <property type="entry name" value="LYSOSOMAL BETA GLUCOSIDASE"/>
    <property type="match status" value="1"/>
</dbReference>
<dbReference type="NCBIfam" id="NF011678">
    <property type="entry name" value="PRK15098.1"/>
    <property type="match status" value="1"/>
</dbReference>
<accession>A0AAN5AN49</accession>
<evidence type="ECO:0000313" key="10">
    <source>
        <dbReference type="Proteomes" id="UP001310022"/>
    </source>
</evidence>
<dbReference type="Gene3D" id="2.60.40.10">
    <property type="entry name" value="Immunoglobulins"/>
    <property type="match status" value="1"/>
</dbReference>
<dbReference type="InterPro" id="IPR017853">
    <property type="entry name" value="GH"/>
</dbReference>
<dbReference type="FunFam" id="3.20.20.300:FF:000005">
    <property type="entry name" value="Periplasmic beta-glucosidase"/>
    <property type="match status" value="1"/>
</dbReference>
<dbReference type="SUPFAM" id="SSF51445">
    <property type="entry name" value="(Trans)glycosidases"/>
    <property type="match status" value="1"/>
</dbReference>
<dbReference type="Pfam" id="PF14310">
    <property type="entry name" value="Fn3-like"/>
    <property type="match status" value="1"/>
</dbReference>
<proteinExistence type="inferred from homology"/>